<keyword evidence="3" id="KW-1185">Reference proteome</keyword>
<gene>
    <name evidence="2" type="ORF">TeGR_g2605</name>
</gene>
<evidence type="ECO:0000313" key="3">
    <source>
        <dbReference type="Proteomes" id="UP001165060"/>
    </source>
</evidence>
<feature type="transmembrane region" description="Helical" evidence="1">
    <location>
        <begin position="25"/>
        <end position="45"/>
    </location>
</feature>
<evidence type="ECO:0000313" key="2">
    <source>
        <dbReference type="EMBL" id="GMI23973.1"/>
    </source>
</evidence>
<dbReference type="EMBL" id="BRYB01002686">
    <property type="protein sequence ID" value="GMI23973.1"/>
    <property type="molecule type" value="Genomic_DNA"/>
</dbReference>
<comment type="caution">
    <text evidence="2">The sequence shown here is derived from an EMBL/GenBank/DDBJ whole genome shotgun (WGS) entry which is preliminary data.</text>
</comment>
<proteinExistence type="predicted"/>
<keyword evidence="1" id="KW-0812">Transmembrane</keyword>
<reference evidence="2 3" key="1">
    <citation type="journal article" date="2023" name="Commun. Biol.">
        <title>Genome analysis of Parmales, the sister group of diatoms, reveals the evolutionary specialization of diatoms from phago-mixotrophs to photoautotrophs.</title>
        <authorList>
            <person name="Ban H."/>
            <person name="Sato S."/>
            <person name="Yoshikawa S."/>
            <person name="Yamada K."/>
            <person name="Nakamura Y."/>
            <person name="Ichinomiya M."/>
            <person name="Sato N."/>
            <person name="Blanc-Mathieu R."/>
            <person name="Endo H."/>
            <person name="Kuwata A."/>
            <person name="Ogata H."/>
        </authorList>
    </citation>
    <scope>NUCLEOTIDE SEQUENCE [LARGE SCALE GENOMIC DNA]</scope>
</reference>
<organism evidence="2 3">
    <name type="scientific">Tetraparma gracilis</name>
    <dbReference type="NCBI Taxonomy" id="2962635"/>
    <lineage>
        <taxon>Eukaryota</taxon>
        <taxon>Sar</taxon>
        <taxon>Stramenopiles</taxon>
        <taxon>Ochrophyta</taxon>
        <taxon>Bolidophyceae</taxon>
        <taxon>Parmales</taxon>
        <taxon>Triparmaceae</taxon>
        <taxon>Tetraparma</taxon>
    </lineage>
</organism>
<protein>
    <recommendedName>
        <fullName evidence="4">TNFR-Cys domain-containing protein</fullName>
    </recommendedName>
</protein>
<name>A0ABQ6MD14_9STRA</name>
<keyword evidence="1" id="KW-0472">Membrane</keyword>
<dbReference type="Proteomes" id="UP001165060">
    <property type="component" value="Unassembled WGS sequence"/>
</dbReference>
<evidence type="ECO:0008006" key="4">
    <source>
        <dbReference type="Google" id="ProtNLM"/>
    </source>
</evidence>
<evidence type="ECO:0000256" key="1">
    <source>
        <dbReference type="SAM" id="Phobius"/>
    </source>
</evidence>
<keyword evidence="1" id="KW-1133">Transmembrane helix</keyword>
<feature type="transmembrane region" description="Helical" evidence="1">
    <location>
        <begin position="57"/>
        <end position="78"/>
    </location>
</feature>
<sequence length="258" mass="28603">MSFTTFDYTIAFVSEIEYYPDATDLASILFAILVVAFTAAISLKYHTGEGTTKYRSSFITVMLAVLVFVQYYQLWFALLKLPVDFKSVDGKPAHRWDCLESGKGGKRSLLDETSEALNPCFLHKNSTCTLLDGTAKEINSTNTTFWNLCFEEESAVNTGPGGQVIEKFLPEARDCNNAAGERCTKSQPCTPCGLDRKEEFGDRWDRCLPCSSTNTGKCNFVPDVGPYCFKSALSREVIPCQVCCTEAAAQYDEDGVCF</sequence>
<accession>A0ABQ6MD14</accession>